<gene>
    <name evidence="1" type="ORF">CHS0354_000952</name>
</gene>
<protein>
    <submittedName>
        <fullName evidence="1">Uncharacterized protein</fullName>
    </submittedName>
</protein>
<dbReference type="EMBL" id="JAEAOA010000101">
    <property type="protein sequence ID" value="KAK3598183.1"/>
    <property type="molecule type" value="Genomic_DNA"/>
</dbReference>
<accession>A0AAE0W148</accession>
<keyword evidence="2" id="KW-1185">Reference proteome</keyword>
<reference evidence="1" key="1">
    <citation type="journal article" date="2021" name="Genome Biol. Evol.">
        <title>A High-Quality Reference Genome for a Parasitic Bivalve with Doubly Uniparental Inheritance (Bivalvia: Unionida).</title>
        <authorList>
            <person name="Smith C.H."/>
        </authorList>
    </citation>
    <scope>NUCLEOTIDE SEQUENCE</scope>
    <source>
        <strain evidence="1">CHS0354</strain>
    </source>
</reference>
<dbReference type="Proteomes" id="UP001195483">
    <property type="component" value="Unassembled WGS sequence"/>
</dbReference>
<sequence length="74" mass="8335">MDVQHIIVEIASYKALEHSGKWMVNGANKTGVTNRKYQKDIRTRKLSTNVCNGTAFHITAHEHVQVNISIETSN</sequence>
<name>A0AAE0W148_9BIVA</name>
<reference evidence="1" key="2">
    <citation type="journal article" date="2021" name="Genome Biol. Evol.">
        <title>Developing a high-quality reference genome for a parasitic bivalve with doubly uniparental inheritance (Bivalvia: Unionida).</title>
        <authorList>
            <person name="Smith C.H."/>
        </authorList>
    </citation>
    <scope>NUCLEOTIDE SEQUENCE</scope>
    <source>
        <strain evidence="1">CHS0354</strain>
        <tissue evidence="1">Mantle</tissue>
    </source>
</reference>
<evidence type="ECO:0000313" key="2">
    <source>
        <dbReference type="Proteomes" id="UP001195483"/>
    </source>
</evidence>
<organism evidence="1 2">
    <name type="scientific">Potamilus streckersoni</name>
    <dbReference type="NCBI Taxonomy" id="2493646"/>
    <lineage>
        <taxon>Eukaryota</taxon>
        <taxon>Metazoa</taxon>
        <taxon>Spiralia</taxon>
        <taxon>Lophotrochozoa</taxon>
        <taxon>Mollusca</taxon>
        <taxon>Bivalvia</taxon>
        <taxon>Autobranchia</taxon>
        <taxon>Heteroconchia</taxon>
        <taxon>Palaeoheterodonta</taxon>
        <taxon>Unionida</taxon>
        <taxon>Unionoidea</taxon>
        <taxon>Unionidae</taxon>
        <taxon>Ambleminae</taxon>
        <taxon>Lampsilini</taxon>
        <taxon>Potamilus</taxon>
    </lineage>
</organism>
<proteinExistence type="predicted"/>
<reference evidence="1" key="3">
    <citation type="submission" date="2023-05" db="EMBL/GenBank/DDBJ databases">
        <authorList>
            <person name="Smith C.H."/>
        </authorList>
    </citation>
    <scope>NUCLEOTIDE SEQUENCE</scope>
    <source>
        <strain evidence="1">CHS0354</strain>
        <tissue evidence="1">Mantle</tissue>
    </source>
</reference>
<dbReference type="AlphaFoldDB" id="A0AAE0W148"/>
<comment type="caution">
    <text evidence="1">The sequence shown here is derived from an EMBL/GenBank/DDBJ whole genome shotgun (WGS) entry which is preliminary data.</text>
</comment>
<evidence type="ECO:0000313" key="1">
    <source>
        <dbReference type="EMBL" id="KAK3598183.1"/>
    </source>
</evidence>